<evidence type="ECO:0000256" key="2">
    <source>
        <dbReference type="ARBA" id="ARBA00023186"/>
    </source>
</evidence>
<keyword evidence="5" id="KW-0647">Proteasome</keyword>
<dbReference type="Pfam" id="PF09754">
    <property type="entry name" value="PAC2"/>
    <property type="match status" value="1"/>
</dbReference>
<dbReference type="GO" id="GO:0000502">
    <property type="term" value="C:proteasome complex"/>
    <property type="evidence" value="ECO:0007669"/>
    <property type="project" value="UniProtKB-KW"/>
</dbReference>
<keyword evidence="4" id="KW-0472">Membrane</keyword>
<dbReference type="InterPro" id="IPR019151">
    <property type="entry name" value="Proteasome_assmbl_chaperone_2"/>
</dbReference>
<evidence type="ECO:0000313" key="6">
    <source>
        <dbReference type="Proteomes" id="UP001527925"/>
    </source>
</evidence>
<keyword evidence="6" id="KW-1185">Reference proteome</keyword>
<comment type="caution">
    <text evidence="5">The sequence shown here is derived from an EMBL/GenBank/DDBJ whole genome shotgun (WGS) entry which is preliminary data.</text>
</comment>
<comment type="similarity">
    <text evidence="3">Belongs to the PSMG2 family.</text>
</comment>
<dbReference type="EMBL" id="JADGIZ020000041">
    <property type="protein sequence ID" value="KAL2913824.1"/>
    <property type="molecule type" value="Genomic_DNA"/>
</dbReference>
<reference evidence="5 6" key="1">
    <citation type="submission" date="2023-09" db="EMBL/GenBank/DDBJ databases">
        <title>Pangenome analysis of Batrachochytrium dendrobatidis and related Chytrids.</title>
        <authorList>
            <person name="Yacoub M.N."/>
            <person name="Stajich J.E."/>
            <person name="James T.Y."/>
        </authorList>
    </citation>
    <scope>NUCLEOTIDE SEQUENCE [LARGE SCALE GENOMIC DNA]</scope>
    <source>
        <strain evidence="5 6">JEL0888</strain>
    </source>
</reference>
<dbReference type="PANTHER" id="PTHR12970:SF1">
    <property type="entry name" value="PROTEASOME ASSEMBLY CHAPERONE 2"/>
    <property type="match status" value="1"/>
</dbReference>
<accession>A0ABR4N2W7</accession>
<evidence type="ECO:0000256" key="3">
    <source>
        <dbReference type="ARBA" id="ARBA00025745"/>
    </source>
</evidence>
<keyword evidence="2" id="KW-0143">Chaperone</keyword>
<dbReference type="Proteomes" id="UP001527925">
    <property type="component" value="Unassembled WGS sequence"/>
</dbReference>
<dbReference type="Gene3D" id="3.40.50.10900">
    <property type="entry name" value="PAC-like subunit"/>
    <property type="match status" value="2"/>
</dbReference>
<name>A0ABR4N2W7_9FUNG</name>
<organism evidence="5 6">
    <name type="scientific">Polyrhizophydium stewartii</name>
    <dbReference type="NCBI Taxonomy" id="2732419"/>
    <lineage>
        <taxon>Eukaryota</taxon>
        <taxon>Fungi</taxon>
        <taxon>Fungi incertae sedis</taxon>
        <taxon>Chytridiomycota</taxon>
        <taxon>Chytridiomycota incertae sedis</taxon>
        <taxon>Chytridiomycetes</taxon>
        <taxon>Rhizophydiales</taxon>
        <taxon>Rhizophydiales incertae sedis</taxon>
        <taxon>Polyrhizophydium</taxon>
    </lineage>
</organism>
<protein>
    <recommendedName>
        <fullName evidence="1">Proteasome assembly chaperone 2</fullName>
    </recommendedName>
</protein>
<sequence length="259" mass="27819">MVQFIGDEAQTLGGTTLLLPGPNGLGFVGQLALDLVIATLKLKRIGFLDSADVEAVVGVDSYGAWDPPAVHTAMEVFQGRVGDGPGAETITVLQIRSRVEKGRGVAFAGALAAWIAASGFSRVLLATAFDGTRRSDAQLNSSPLRFVQTGPANAGAFPRIAELGWREMEPAEGLYTDSPSRIPPGGGLTRFLQDALTKRETPLTVLGWFAIEGDNMQDVCDLAAAIDALLQLRPKDEPWSQPRSWEHLYGPLRFTRDLF</sequence>
<evidence type="ECO:0000256" key="1">
    <source>
        <dbReference type="ARBA" id="ARBA00019186"/>
    </source>
</evidence>
<gene>
    <name evidence="5" type="primary">PSMG2</name>
    <name evidence="5" type="ORF">HK105_206703</name>
</gene>
<dbReference type="InterPro" id="IPR016562">
    <property type="entry name" value="Proteasome_assmbl_chp_2_euk"/>
</dbReference>
<dbReference type="InterPro" id="IPR038389">
    <property type="entry name" value="PSMG2_sf"/>
</dbReference>
<proteinExistence type="inferred from homology"/>
<keyword evidence="4" id="KW-1133">Transmembrane helix</keyword>
<evidence type="ECO:0000313" key="5">
    <source>
        <dbReference type="EMBL" id="KAL2913824.1"/>
    </source>
</evidence>
<evidence type="ECO:0000256" key="4">
    <source>
        <dbReference type="SAM" id="Phobius"/>
    </source>
</evidence>
<keyword evidence="4" id="KW-0812">Transmembrane</keyword>
<feature type="transmembrane region" description="Helical" evidence="4">
    <location>
        <begin position="105"/>
        <end position="125"/>
    </location>
</feature>
<dbReference type="PANTHER" id="PTHR12970">
    <property type="entry name" value="PROTEASOME ASSEMBLY CHAPERONE 2"/>
    <property type="match status" value="1"/>
</dbReference>